<dbReference type="GO" id="GO:0000160">
    <property type="term" value="P:phosphorelay signal transduction system"/>
    <property type="evidence" value="ECO:0007669"/>
    <property type="project" value="InterPro"/>
</dbReference>
<organism evidence="5 6">
    <name type="scientific">Sorangium cellulosum</name>
    <name type="common">Polyangium cellulosum</name>
    <dbReference type="NCBI Taxonomy" id="56"/>
    <lineage>
        <taxon>Bacteria</taxon>
        <taxon>Pseudomonadati</taxon>
        <taxon>Myxococcota</taxon>
        <taxon>Polyangia</taxon>
        <taxon>Polyangiales</taxon>
        <taxon>Polyangiaceae</taxon>
        <taxon>Sorangium</taxon>
    </lineage>
</organism>
<dbReference type="SUPFAM" id="SSF52172">
    <property type="entry name" value="CheY-like"/>
    <property type="match status" value="1"/>
</dbReference>
<gene>
    <name evidence="5" type="ORF">SOCE836_038720</name>
</gene>
<dbReference type="PANTHER" id="PTHR44591:SF25">
    <property type="entry name" value="CHEMOTAXIS TWO-COMPONENT RESPONSE REGULATOR"/>
    <property type="match status" value="1"/>
</dbReference>
<name>A0A4P2QPG1_SORCE</name>
<dbReference type="Pfam" id="PF00072">
    <property type="entry name" value="Response_reg"/>
    <property type="match status" value="1"/>
</dbReference>
<dbReference type="Gene3D" id="3.40.50.2300">
    <property type="match status" value="1"/>
</dbReference>
<dbReference type="CDD" id="cd00156">
    <property type="entry name" value="REC"/>
    <property type="match status" value="1"/>
</dbReference>
<sequence length="185" mass="19807">MTCILVIDDDTAIRGMFARALRPLGDVEEANGGAPALRRLAARKFDLVVLDLHMPGVDGFSVLESLSAKGALNRDTPVFVVTADESQQARIRALRRHAIFLLSKPVNLAMLVSLAESSLKKAASRATPIPDKPASRATPIPDKPASRATPIPDKPASRATPIPDKPASRATPIPERPQADKPKKD</sequence>
<evidence type="ECO:0000256" key="2">
    <source>
        <dbReference type="PROSITE-ProRule" id="PRU00169"/>
    </source>
</evidence>
<keyword evidence="1 2" id="KW-0597">Phosphoprotein</keyword>
<dbReference type="EMBL" id="CP012672">
    <property type="protein sequence ID" value="AUX31741.1"/>
    <property type="molecule type" value="Genomic_DNA"/>
</dbReference>
<accession>A0A4P2QPG1</accession>
<dbReference type="InterPro" id="IPR050595">
    <property type="entry name" value="Bact_response_regulator"/>
</dbReference>
<proteinExistence type="predicted"/>
<dbReference type="AlphaFoldDB" id="A0A4P2QPG1"/>
<evidence type="ECO:0000259" key="4">
    <source>
        <dbReference type="PROSITE" id="PS50110"/>
    </source>
</evidence>
<feature type="modified residue" description="4-aspartylphosphate" evidence="2">
    <location>
        <position position="51"/>
    </location>
</feature>
<dbReference type="Proteomes" id="UP000295497">
    <property type="component" value="Chromosome"/>
</dbReference>
<dbReference type="PANTHER" id="PTHR44591">
    <property type="entry name" value="STRESS RESPONSE REGULATOR PROTEIN 1"/>
    <property type="match status" value="1"/>
</dbReference>
<dbReference type="PROSITE" id="PS50110">
    <property type="entry name" value="RESPONSE_REGULATORY"/>
    <property type="match status" value="1"/>
</dbReference>
<protein>
    <recommendedName>
        <fullName evidence="4">Response regulatory domain-containing protein</fullName>
    </recommendedName>
</protein>
<evidence type="ECO:0000256" key="1">
    <source>
        <dbReference type="ARBA" id="ARBA00022553"/>
    </source>
</evidence>
<dbReference type="InterPro" id="IPR001789">
    <property type="entry name" value="Sig_transdc_resp-reg_receiver"/>
</dbReference>
<dbReference type="SMART" id="SM00448">
    <property type="entry name" value="REC"/>
    <property type="match status" value="1"/>
</dbReference>
<feature type="region of interest" description="Disordered" evidence="3">
    <location>
        <begin position="123"/>
        <end position="185"/>
    </location>
</feature>
<dbReference type="InterPro" id="IPR011006">
    <property type="entry name" value="CheY-like_superfamily"/>
</dbReference>
<evidence type="ECO:0000256" key="3">
    <source>
        <dbReference type="SAM" id="MobiDB-lite"/>
    </source>
</evidence>
<evidence type="ECO:0000313" key="6">
    <source>
        <dbReference type="Proteomes" id="UP000295497"/>
    </source>
</evidence>
<evidence type="ECO:0000313" key="5">
    <source>
        <dbReference type="EMBL" id="AUX31741.1"/>
    </source>
</evidence>
<dbReference type="RefSeq" id="WP_237245428.1">
    <property type="nucleotide sequence ID" value="NZ_CP012672.1"/>
</dbReference>
<reference evidence="5 6" key="1">
    <citation type="submission" date="2015-09" db="EMBL/GenBank/DDBJ databases">
        <title>Sorangium comparison.</title>
        <authorList>
            <person name="Zaburannyi N."/>
            <person name="Bunk B."/>
            <person name="Overmann J."/>
            <person name="Mueller R."/>
        </authorList>
    </citation>
    <scope>NUCLEOTIDE SEQUENCE [LARGE SCALE GENOMIC DNA]</scope>
    <source>
        <strain evidence="5 6">So ce836</strain>
    </source>
</reference>
<feature type="domain" description="Response regulatory" evidence="4">
    <location>
        <begin position="3"/>
        <end position="119"/>
    </location>
</feature>